<reference evidence="4 5" key="1">
    <citation type="submission" date="2020-07" db="EMBL/GenBank/DDBJ databases">
        <authorList>
            <person name="Feng X."/>
        </authorList>
    </citation>
    <scope>NUCLEOTIDE SEQUENCE [LARGE SCALE GENOMIC DNA]</scope>
    <source>
        <strain evidence="4 5">JCM31066</strain>
    </source>
</reference>
<proteinExistence type="predicted"/>
<keyword evidence="2" id="KW-1133">Transmembrane helix</keyword>
<evidence type="ECO:0000256" key="2">
    <source>
        <dbReference type="SAM" id="Phobius"/>
    </source>
</evidence>
<dbReference type="AlphaFoldDB" id="A0A842HLB5"/>
<dbReference type="EMBL" id="JACHVB010000064">
    <property type="protein sequence ID" value="MBC2596316.1"/>
    <property type="molecule type" value="Genomic_DNA"/>
</dbReference>
<gene>
    <name evidence="4" type="ORF">H5P28_18775</name>
</gene>
<dbReference type="Pfam" id="PF14238">
    <property type="entry name" value="DUF4340"/>
    <property type="match status" value="2"/>
</dbReference>
<dbReference type="RefSeq" id="WP_185677230.1">
    <property type="nucleotide sequence ID" value="NZ_JACHVB010000064.1"/>
</dbReference>
<evidence type="ECO:0000256" key="1">
    <source>
        <dbReference type="SAM" id="MobiDB-lite"/>
    </source>
</evidence>
<evidence type="ECO:0000259" key="3">
    <source>
        <dbReference type="Pfam" id="PF14238"/>
    </source>
</evidence>
<name>A0A842HLB5_9BACT</name>
<dbReference type="Proteomes" id="UP000546464">
    <property type="component" value="Unassembled WGS sequence"/>
</dbReference>
<protein>
    <submittedName>
        <fullName evidence="4">DUF4340 domain-containing protein</fullName>
    </submittedName>
</protein>
<feature type="domain" description="DUF4340" evidence="3">
    <location>
        <begin position="72"/>
        <end position="243"/>
    </location>
</feature>
<dbReference type="InterPro" id="IPR025641">
    <property type="entry name" value="DUF4340"/>
</dbReference>
<feature type="region of interest" description="Disordered" evidence="1">
    <location>
        <begin position="619"/>
        <end position="661"/>
    </location>
</feature>
<feature type="domain" description="DUF4340" evidence="3">
    <location>
        <begin position="375"/>
        <end position="540"/>
    </location>
</feature>
<evidence type="ECO:0000313" key="4">
    <source>
        <dbReference type="EMBL" id="MBC2596316.1"/>
    </source>
</evidence>
<keyword evidence="2" id="KW-0472">Membrane</keyword>
<keyword evidence="2" id="KW-0812">Transmembrane</keyword>
<feature type="transmembrane region" description="Helical" evidence="2">
    <location>
        <begin position="5"/>
        <end position="23"/>
    </location>
</feature>
<organism evidence="4 5">
    <name type="scientific">Ruficoccus amylovorans</name>
    <dbReference type="NCBI Taxonomy" id="1804625"/>
    <lineage>
        <taxon>Bacteria</taxon>
        <taxon>Pseudomonadati</taxon>
        <taxon>Verrucomicrobiota</taxon>
        <taxon>Opitutia</taxon>
        <taxon>Puniceicoccales</taxon>
        <taxon>Cerasicoccaceae</taxon>
        <taxon>Ruficoccus</taxon>
    </lineage>
</organism>
<evidence type="ECO:0000313" key="5">
    <source>
        <dbReference type="Proteomes" id="UP000546464"/>
    </source>
</evidence>
<accession>A0A842HLB5</accession>
<feature type="compositionally biased region" description="Low complexity" evidence="1">
    <location>
        <begin position="652"/>
        <end position="661"/>
    </location>
</feature>
<keyword evidence="5" id="KW-1185">Reference proteome</keyword>
<sequence length="661" mass="73467">MRLKLTIILVILNLAAFYWIYVLEKQSDPREAYMQETVNILSNASGVDQIRIQVKTAQKQEERVIERTRSGWEITSPYVWPANDNAIQRILTQLQFLEKEVSIPLSEIRHSGQSLADFGLEDPSIILSYRMGGKEVALKIGAPTQLGKRVYLLPPDGDAVLVVSDELLKAITIGLADLRSDRVFDIPLFEVRSLTIEQGDQRYRFEESGDNWWLESPIRVRADNAKVDAALGQLTALRSIHIVRDLPGGENAVFAEPYMRITLGGNNRRRTLLVGAPVPEVLPGEEPQRYARLENDRASGTVFTVEQKPLERLSNSADRLRQRQFFVFDPSQVNAIEITENEKSLTLQKLEKRQADEKESWQIFRKEPGGKIVTQPADAEIIGQLLISLRTLNATAFASDAPSGQDLEQWGLAGPKTVRVTLRGASEQTLLLGTDKQSDGLYAKLSGEPFVYKVGSLILNQINSEPLTYRSRVLDQSMAGARVVGLTLTDLDGDKELLAAKLDTQKETWSTHWASLPEKEREAALDLVDELENFRVGSYADKPFGDWPAGTWRYRLTVDYFLPGSQAGATTQREFDFGPRLSANKQLAGFPANGLAFYLTQEMIDALFPLTFEQDAPVLPDTPKGIEQAEPLPLPLPEAAGEKPAPSPPAAPAATPDKQAP</sequence>
<comment type="caution">
    <text evidence="4">The sequence shown here is derived from an EMBL/GenBank/DDBJ whole genome shotgun (WGS) entry which is preliminary data.</text>
</comment>